<evidence type="ECO:0000313" key="2">
    <source>
        <dbReference type="EMBL" id="MBQ0960289.1"/>
    </source>
</evidence>
<reference evidence="2" key="1">
    <citation type="submission" date="2021-04" db="EMBL/GenBank/DDBJ databases">
        <title>The genome sequence of Ideonella sp. 4Y11.</title>
        <authorList>
            <person name="Liu Y."/>
        </authorList>
    </citation>
    <scope>NUCLEOTIDE SEQUENCE</scope>
    <source>
        <strain evidence="2">4Y11</strain>
    </source>
</reference>
<feature type="region of interest" description="Disordered" evidence="1">
    <location>
        <begin position="1"/>
        <end position="20"/>
    </location>
</feature>
<accession>A0A940YLW2</accession>
<dbReference type="Proteomes" id="UP000678374">
    <property type="component" value="Unassembled WGS sequence"/>
</dbReference>
<evidence type="ECO:0000256" key="1">
    <source>
        <dbReference type="SAM" id="MobiDB-lite"/>
    </source>
</evidence>
<gene>
    <name evidence="2" type="ORF">KAK06_15145</name>
</gene>
<keyword evidence="3" id="KW-1185">Reference proteome</keyword>
<proteinExistence type="predicted"/>
<protein>
    <submittedName>
        <fullName evidence="2">Uncharacterized protein</fullName>
    </submittedName>
</protein>
<comment type="caution">
    <text evidence="2">The sequence shown here is derived from an EMBL/GenBank/DDBJ whole genome shotgun (WGS) entry which is preliminary data.</text>
</comment>
<dbReference type="EMBL" id="JAGQDE010000013">
    <property type="protein sequence ID" value="MBQ0960289.1"/>
    <property type="molecule type" value="Genomic_DNA"/>
</dbReference>
<organism evidence="2 3">
    <name type="scientific">Ideonella aquatica</name>
    <dbReference type="NCBI Taxonomy" id="2824119"/>
    <lineage>
        <taxon>Bacteria</taxon>
        <taxon>Pseudomonadati</taxon>
        <taxon>Pseudomonadota</taxon>
        <taxon>Betaproteobacteria</taxon>
        <taxon>Burkholderiales</taxon>
        <taxon>Sphaerotilaceae</taxon>
        <taxon>Ideonella</taxon>
    </lineage>
</organism>
<dbReference type="AlphaFoldDB" id="A0A940YLW2"/>
<evidence type="ECO:0000313" key="3">
    <source>
        <dbReference type="Proteomes" id="UP000678374"/>
    </source>
</evidence>
<sequence length="60" mass="6460">MDLPVELPRGRAVGTMPKYDEQRGLSNASIPAMATTAEKDWPIGKVVGARTALLSAHVKR</sequence>
<name>A0A940YLW2_9BURK</name>
<dbReference type="RefSeq" id="WP_210802960.1">
    <property type="nucleotide sequence ID" value="NZ_JAGQDE010000013.1"/>
</dbReference>